<sequence length="176" mass="19155">MKAGNDAERQLASFIAKYTPEIAALALEIRARMRAKYPSALELVYDNYNALAIGYAPGEKTSEAIFSIALYPRWVSLFFLQAKGLPDPDRILKGSGTVVKHVVLRTADDLEHPSVRALMQEAVQGAKVPFAADGAHRLIIKSVSEKQRPRRPAEKSKVAVKAPRSTGAATRIGASQ</sequence>
<organism evidence="2 3">
    <name type="scientific">Occallatibacter riparius</name>
    <dbReference type="NCBI Taxonomy" id="1002689"/>
    <lineage>
        <taxon>Bacteria</taxon>
        <taxon>Pseudomonadati</taxon>
        <taxon>Acidobacteriota</taxon>
        <taxon>Terriglobia</taxon>
        <taxon>Terriglobales</taxon>
        <taxon>Acidobacteriaceae</taxon>
        <taxon>Occallatibacter</taxon>
    </lineage>
</organism>
<dbReference type="AlphaFoldDB" id="A0A9J7BRU8"/>
<dbReference type="RefSeq" id="WP_260793186.1">
    <property type="nucleotide sequence ID" value="NZ_CP093313.1"/>
</dbReference>
<evidence type="ECO:0000313" key="3">
    <source>
        <dbReference type="Proteomes" id="UP001059380"/>
    </source>
</evidence>
<feature type="compositionally biased region" description="Basic and acidic residues" evidence="1">
    <location>
        <begin position="143"/>
        <end position="157"/>
    </location>
</feature>
<evidence type="ECO:0000313" key="2">
    <source>
        <dbReference type="EMBL" id="UWZ83773.1"/>
    </source>
</evidence>
<name>A0A9J7BRU8_9BACT</name>
<proteinExistence type="predicted"/>
<dbReference type="KEGG" id="orp:MOP44_24815"/>
<dbReference type="EMBL" id="CP093313">
    <property type="protein sequence ID" value="UWZ83773.1"/>
    <property type="molecule type" value="Genomic_DNA"/>
</dbReference>
<dbReference type="Proteomes" id="UP001059380">
    <property type="component" value="Chromosome"/>
</dbReference>
<gene>
    <name evidence="2" type="ORF">MOP44_24815</name>
</gene>
<reference evidence="2" key="1">
    <citation type="submission" date="2021-04" db="EMBL/GenBank/DDBJ databases">
        <title>Phylogenetic analysis of Acidobacteriaceae.</title>
        <authorList>
            <person name="Qiu L."/>
            <person name="Zhang Q."/>
        </authorList>
    </citation>
    <scope>NUCLEOTIDE SEQUENCE</scope>
    <source>
        <strain evidence="2">DSM 25168</strain>
    </source>
</reference>
<feature type="region of interest" description="Disordered" evidence="1">
    <location>
        <begin position="143"/>
        <end position="176"/>
    </location>
</feature>
<keyword evidence="3" id="KW-1185">Reference proteome</keyword>
<evidence type="ECO:0000256" key="1">
    <source>
        <dbReference type="SAM" id="MobiDB-lite"/>
    </source>
</evidence>
<accession>A0A9J7BRU8</accession>
<protein>
    <submittedName>
        <fullName evidence="2">DUF1801 domain-containing protein</fullName>
    </submittedName>
</protein>